<protein>
    <submittedName>
        <fullName evidence="1">Uncharacterized protein</fullName>
    </submittedName>
</protein>
<accession>A0A7G1KDS5</accession>
<keyword evidence="2" id="KW-1185">Reference proteome</keyword>
<dbReference type="KEGG" id="nwl:NWFMUON74_09020"/>
<dbReference type="GeneID" id="80345520"/>
<name>A0A7G1KDS5_9NOCA</name>
<dbReference type="InterPro" id="IPR023509">
    <property type="entry name" value="DTD-like_sf"/>
</dbReference>
<evidence type="ECO:0000313" key="1">
    <source>
        <dbReference type="EMBL" id="BCK53130.1"/>
    </source>
</evidence>
<gene>
    <name evidence="1" type="ORF">NWFMUON74_09020</name>
</gene>
<dbReference type="EMBL" id="AP023396">
    <property type="protein sequence ID" value="BCK53130.1"/>
    <property type="molecule type" value="Genomic_DNA"/>
</dbReference>
<organism evidence="1 2">
    <name type="scientific">Nocardia wallacei</name>
    <dbReference type="NCBI Taxonomy" id="480035"/>
    <lineage>
        <taxon>Bacteria</taxon>
        <taxon>Bacillati</taxon>
        <taxon>Actinomycetota</taxon>
        <taxon>Actinomycetes</taxon>
        <taxon>Mycobacteriales</taxon>
        <taxon>Nocardiaceae</taxon>
        <taxon>Nocardia</taxon>
    </lineage>
</organism>
<dbReference type="AlphaFoldDB" id="A0A7G1KDS5"/>
<dbReference type="Gene3D" id="3.50.80.10">
    <property type="entry name" value="D-tyrosyl-tRNA(Tyr) deacylase"/>
    <property type="match status" value="1"/>
</dbReference>
<reference evidence="1 2" key="1">
    <citation type="submission" date="2020-08" db="EMBL/GenBank/DDBJ databases">
        <title>Genome Sequencing of Nocardia wallacei strain FMUON74 and assembly.</title>
        <authorList>
            <person name="Toyokawa M."/>
            <person name="Uesaka K."/>
        </authorList>
    </citation>
    <scope>NUCLEOTIDE SEQUENCE [LARGE SCALE GENOMIC DNA]</scope>
    <source>
        <strain evidence="1 2">FMUON74</strain>
    </source>
</reference>
<dbReference type="RefSeq" id="WP_187686729.1">
    <property type="nucleotide sequence ID" value="NZ_AP023396.1"/>
</dbReference>
<dbReference type="Proteomes" id="UP000516173">
    <property type="component" value="Chromosome"/>
</dbReference>
<evidence type="ECO:0000313" key="2">
    <source>
        <dbReference type="Proteomes" id="UP000516173"/>
    </source>
</evidence>
<proteinExistence type="predicted"/>
<sequence length="177" mass="19160">MRIHASRCHSFAYRTTVAGPCAIALEPSAIGTTRPFFDCLVLSVGVDPGDLDVTRRAAIIVKHIATRTDPGFIVIDGFARWATAGRRGAAGLDVLTGLADALDVLHELSERLEERGELVHQMPFGWNKFRRAHVVDGAWAYRVIDVGPHTPPPLPALTRPNRAITPRALPSCGAPAR</sequence>